<dbReference type="EMBL" id="JBHRXK010000001">
    <property type="protein sequence ID" value="MFC3550235.1"/>
    <property type="molecule type" value="Genomic_DNA"/>
</dbReference>
<evidence type="ECO:0000313" key="2">
    <source>
        <dbReference type="EMBL" id="MFC3550235.1"/>
    </source>
</evidence>
<keyword evidence="3" id="KW-1185">Reference proteome</keyword>
<feature type="transmembrane region" description="Helical" evidence="1">
    <location>
        <begin position="6"/>
        <end position="27"/>
    </location>
</feature>
<dbReference type="RefSeq" id="WP_386757853.1">
    <property type="nucleotide sequence ID" value="NZ_JBHRXK010000001.1"/>
</dbReference>
<dbReference type="Pfam" id="PF11158">
    <property type="entry name" value="DUF2938"/>
    <property type="match status" value="1"/>
</dbReference>
<evidence type="ECO:0000313" key="3">
    <source>
        <dbReference type="Proteomes" id="UP001595740"/>
    </source>
</evidence>
<keyword evidence="1" id="KW-1133">Transmembrane helix</keyword>
<keyword evidence="1" id="KW-0812">Transmembrane</keyword>
<keyword evidence="1" id="KW-0472">Membrane</keyword>
<proteinExistence type="predicted"/>
<name>A0ABV7RQL2_9GAMM</name>
<comment type="caution">
    <text evidence="2">The sequence shown here is derived from an EMBL/GenBank/DDBJ whole genome shotgun (WGS) entry which is preliminary data.</text>
</comment>
<reference evidence="3" key="1">
    <citation type="journal article" date="2019" name="Int. J. Syst. Evol. Microbiol.">
        <title>The Global Catalogue of Microorganisms (GCM) 10K type strain sequencing project: providing services to taxonomists for standard genome sequencing and annotation.</title>
        <authorList>
            <consortium name="The Broad Institute Genomics Platform"/>
            <consortium name="The Broad Institute Genome Sequencing Center for Infectious Disease"/>
            <person name="Wu L."/>
            <person name="Ma J."/>
        </authorList>
    </citation>
    <scope>NUCLEOTIDE SEQUENCE [LARGE SCALE GENOMIC DNA]</scope>
    <source>
        <strain evidence="3">KCTC 42875</strain>
    </source>
</reference>
<evidence type="ECO:0000256" key="1">
    <source>
        <dbReference type="SAM" id="Phobius"/>
    </source>
</evidence>
<sequence>MDNPWRWFSCALAIGIGATALLDAWAWSLRRFGISSLDWCLAGRWMGHSPRGRFVHESIGHATPVKGECLLGWGLHYASGIAFAALLLALAGSDWAQRPTLAPALAVGLGTVILPFFVMQPGMGAGIAASKTPDPTRARARARLRSLLAHAVFGVGMYVSSWIVAASLP</sequence>
<gene>
    <name evidence="2" type="ORF">ACFOLC_04330</name>
</gene>
<feature type="transmembrane region" description="Helical" evidence="1">
    <location>
        <begin position="104"/>
        <end position="127"/>
    </location>
</feature>
<accession>A0ABV7RQL2</accession>
<protein>
    <submittedName>
        <fullName evidence="2">DUF2938 domain-containing protein</fullName>
    </submittedName>
</protein>
<dbReference type="Proteomes" id="UP001595740">
    <property type="component" value="Unassembled WGS sequence"/>
</dbReference>
<feature type="transmembrane region" description="Helical" evidence="1">
    <location>
        <begin position="70"/>
        <end position="92"/>
    </location>
</feature>
<dbReference type="InterPro" id="IPR021329">
    <property type="entry name" value="DUF2938"/>
</dbReference>
<organism evidence="2 3">
    <name type="scientific">Lysobacter cavernae</name>
    <dbReference type="NCBI Taxonomy" id="1685901"/>
    <lineage>
        <taxon>Bacteria</taxon>
        <taxon>Pseudomonadati</taxon>
        <taxon>Pseudomonadota</taxon>
        <taxon>Gammaproteobacteria</taxon>
        <taxon>Lysobacterales</taxon>
        <taxon>Lysobacteraceae</taxon>
        <taxon>Lysobacter</taxon>
    </lineage>
</organism>
<feature type="transmembrane region" description="Helical" evidence="1">
    <location>
        <begin position="147"/>
        <end position="168"/>
    </location>
</feature>